<accession>A0AA43DQG0</accession>
<dbReference type="GO" id="GO:0003677">
    <property type="term" value="F:DNA binding"/>
    <property type="evidence" value="ECO:0007669"/>
    <property type="project" value="UniProtKB-KW"/>
</dbReference>
<dbReference type="Gene3D" id="2.10.109.10">
    <property type="entry name" value="Umud Fragment, subunit A"/>
    <property type="match status" value="1"/>
</dbReference>
<keyword evidence="3" id="KW-0804">Transcription</keyword>
<dbReference type="SUPFAM" id="SSF47413">
    <property type="entry name" value="lambda repressor-like DNA-binding domains"/>
    <property type="match status" value="1"/>
</dbReference>
<dbReference type="CDD" id="cd06529">
    <property type="entry name" value="S24_LexA-like"/>
    <property type="match status" value="1"/>
</dbReference>
<dbReference type="InterPro" id="IPR039418">
    <property type="entry name" value="LexA-like"/>
</dbReference>
<evidence type="ECO:0000256" key="1">
    <source>
        <dbReference type="ARBA" id="ARBA00023015"/>
    </source>
</evidence>
<dbReference type="InterPro" id="IPR015927">
    <property type="entry name" value="Peptidase_S24_S26A/B/C"/>
</dbReference>
<evidence type="ECO:0000256" key="2">
    <source>
        <dbReference type="ARBA" id="ARBA00023125"/>
    </source>
</evidence>
<dbReference type="AlphaFoldDB" id="A0AA43DQG0"/>
<evidence type="ECO:0000313" key="6">
    <source>
        <dbReference type="Proteomes" id="UP001162155"/>
    </source>
</evidence>
<organism evidence="5 6">
    <name type="scientific">Pseudomonas syringae pv. papulans</name>
    <dbReference type="NCBI Taxonomy" id="83963"/>
    <lineage>
        <taxon>Bacteria</taxon>
        <taxon>Pseudomonadati</taxon>
        <taxon>Pseudomonadota</taxon>
        <taxon>Gammaproteobacteria</taxon>
        <taxon>Pseudomonadales</taxon>
        <taxon>Pseudomonadaceae</taxon>
        <taxon>Pseudomonas</taxon>
        <taxon>Pseudomonas syringae</taxon>
    </lineage>
</organism>
<dbReference type="SUPFAM" id="SSF51306">
    <property type="entry name" value="LexA/Signal peptidase"/>
    <property type="match status" value="1"/>
</dbReference>
<proteinExistence type="predicted"/>
<reference evidence="5" key="1">
    <citation type="submission" date="2021-02" db="EMBL/GenBank/DDBJ databases">
        <title>Genome analysis of blister spot of apple pathogen from New York area.</title>
        <authorList>
            <person name="Kandel P."/>
            <person name="Hockett K.L."/>
            <person name="Santander R."/>
            <person name="Acimovic S."/>
        </authorList>
    </citation>
    <scope>NUCLEOTIDE SEQUENCE</scope>
    <source>
        <strain evidence="5">PSP1</strain>
    </source>
</reference>
<dbReference type="SMART" id="SM00530">
    <property type="entry name" value="HTH_XRE"/>
    <property type="match status" value="1"/>
</dbReference>
<protein>
    <submittedName>
        <fullName evidence="5">Helix-turn-helix domain-containing protein</fullName>
    </submittedName>
</protein>
<dbReference type="Gene3D" id="1.10.260.40">
    <property type="entry name" value="lambda repressor-like DNA-binding domains"/>
    <property type="match status" value="1"/>
</dbReference>
<dbReference type="PANTHER" id="PTHR40661:SF2">
    <property type="entry name" value="HTH-TYPE TRANSCRIPTIONAL REGULATOR PRTR"/>
    <property type="match status" value="1"/>
</dbReference>
<sequence>MDLSERIKTARTRAGLTQREVAERVGIAQTAISQLESGKTQRSTYLFQIAEACGVSSVWLIAGAGAMGTAGDSSIDAEMERNFKEGYEEGLKLQKDATHEGHGAYTAQAIGENELTEDEEVVIPFLREVPLREGKTTVESSDATMVKFTKQSLNARNVNHQDAVCVEVNGNSMEPVLLNGSIVGVNTEQTAVTDGKMYVLKHAGQLRVKTLYRLPGGGIRVRSFNQSEYPDETYSVDEMRSAPIEIIGRVFWASTFF</sequence>
<keyword evidence="1" id="KW-0805">Transcription regulation</keyword>
<comment type="caution">
    <text evidence="5">The sequence shown here is derived from an EMBL/GenBank/DDBJ whole genome shotgun (WGS) entry which is preliminary data.</text>
</comment>
<dbReference type="EMBL" id="JAFFRZ010000001">
    <property type="protein sequence ID" value="MDH4621433.1"/>
    <property type="molecule type" value="Genomic_DNA"/>
</dbReference>
<dbReference type="CDD" id="cd00093">
    <property type="entry name" value="HTH_XRE"/>
    <property type="match status" value="1"/>
</dbReference>
<feature type="domain" description="HTH cro/C1-type" evidence="4">
    <location>
        <begin position="7"/>
        <end position="60"/>
    </location>
</feature>
<keyword evidence="2" id="KW-0238">DNA-binding</keyword>
<dbReference type="PROSITE" id="PS50943">
    <property type="entry name" value="HTH_CROC1"/>
    <property type="match status" value="1"/>
</dbReference>
<dbReference type="Pfam" id="PF00717">
    <property type="entry name" value="Peptidase_S24"/>
    <property type="match status" value="1"/>
</dbReference>
<evidence type="ECO:0000256" key="3">
    <source>
        <dbReference type="ARBA" id="ARBA00023163"/>
    </source>
</evidence>
<dbReference type="PANTHER" id="PTHR40661">
    <property type="match status" value="1"/>
</dbReference>
<dbReference type="RefSeq" id="WP_044308921.1">
    <property type="nucleotide sequence ID" value="NZ_JAFFRY010000009.1"/>
</dbReference>
<dbReference type="InterPro" id="IPR010982">
    <property type="entry name" value="Lambda_DNA-bd_dom_sf"/>
</dbReference>
<dbReference type="InterPro" id="IPR036286">
    <property type="entry name" value="LexA/Signal_pep-like_sf"/>
</dbReference>
<evidence type="ECO:0000259" key="4">
    <source>
        <dbReference type="PROSITE" id="PS50943"/>
    </source>
</evidence>
<evidence type="ECO:0000313" key="5">
    <source>
        <dbReference type="EMBL" id="MDH4621433.1"/>
    </source>
</evidence>
<dbReference type="Pfam" id="PF01381">
    <property type="entry name" value="HTH_3"/>
    <property type="match status" value="1"/>
</dbReference>
<dbReference type="InterPro" id="IPR001387">
    <property type="entry name" value="Cro/C1-type_HTH"/>
</dbReference>
<gene>
    <name evidence="5" type="ORF">JW322_06515</name>
</gene>
<name>A0AA43DQG0_PSESX</name>
<dbReference type="Proteomes" id="UP001162155">
    <property type="component" value="Unassembled WGS sequence"/>
</dbReference>